<dbReference type="AlphaFoldDB" id="A0A8K0TLM2"/>
<name>A0A8K0TLM2_9PEZI</name>
<protein>
    <recommendedName>
        <fullName evidence="5">Secreted protein</fullName>
    </recommendedName>
</protein>
<comment type="caution">
    <text evidence="3">The sequence shown here is derived from an EMBL/GenBank/DDBJ whole genome shotgun (WGS) entry which is preliminary data.</text>
</comment>
<proteinExistence type="predicted"/>
<feature type="signal peptide" evidence="2">
    <location>
        <begin position="1"/>
        <end position="26"/>
    </location>
</feature>
<evidence type="ECO:0000256" key="1">
    <source>
        <dbReference type="SAM" id="MobiDB-lite"/>
    </source>
</evidence>
<feature type="chain" id="PRO_5035449919" description="Secreted protein" evidence="2">
    <location>
        <begin position="27"/>
        <end position="88"/>
    </location>
</feature>
<evidence type="ECO:0000313" key="4">
    <source>
        <dbReference type="Proteomes" id="UP000813385"/>
    </source>
</evidence>
<evidence type="ECO:0000256" key="2">
    <source>
        <dbReference type="SAM" id="SignalP"/>
    </source>
</evidence>
<reference evidence="3" key="1">
    <citation type="journal article" date="2021" name="Nat. Commun.">
        <title>Genetic determinants of endophytism in the Arabidopsis root mycobiome.</title>
        <authorList>
            <person name="Mesny F."/>
            <person name="Miyauchi S."/>
            <person name="Thiergart T."/>
            <person name="Pickel B."/>
            <person name="Atanasova L."/>
            <person name="Karlsson M."/>
            <person name="Huettel B."/>
            <person name="Barry K.W."/>
            <person name="Haridas S."/>
            <person name="Chen C."/>
            <person name="Bauer D."/>
            <person name="Andreopoulos W."/>
            <person name="Pangilinan J."/>
            <person name="LaButti K."/>
            <person name="Riley R."/>
            <person name="Lipzen A."/>
            <person name="Clum A."/>
            <person name="Drula E."/>
            <person name="Henrissat B."/>
            <person name="Kohler A."/>
            <person name="Grigoriev I.V."/>
            <person name="Martin F.M."/>
            <person name="Hacquard S."/>
        </authorList>
    </citation>
    <scope>NUCLEOTIDE SEQUENCE</scope>
    <source>
        <strain evidence="3">MPI-CAGE-AT-0016</strain>
    </source>
</reference>
<gene>
    <name evidence="3" type="ORF">B0T11DRAFT_274084</name>
</gene>
<feature type="region of interest" description="Disordered" evidence="1">
    <location>
        <begin position="64"/>
        <end position="88"/>
    </location>
</feature>
<organism evidence="3 4">
    <name type="scientific">Plectosphaerella cucumerina</name>
    <dbReference type="NCBI Taxonomy" id="40658"/>
    <lineage>
        <taxon>Eukaryota</taxon>
        <taxon>Fungi</taxon>
        <taxon>Dikarya</taxon>
        <taxon>Ascomycota</taxon>
        <taxon>Pezizomycotina</taxon>
        <taxon>Sordariomycetes</taxon>
        <taxon>Hypocreomycetidae</taxon>
        <taxon>Glomerellales</taxon>
        <taxon>Plectosphaerellaceae</taxon>
        <taxon>Plectosphaerella</taxon>
    </lineage>
</organism>
<keyword evidence="2" id="KW-0732">Signal</keyword>
<dbReference type="Proteomes" id="UP000813385">
    <property type="component" value="Unassembled WGS sequence"/>
</dbReference>
<evidence type="ECO:0000313" key="3">
    <source>
        <dbReference type="EMBL" id="KAH7366782.1"/>
    </source>
</evidence>
<dbReference type="EMBL" id="JAGPXD010000002">
    <property type="protein sequence ID" value="KAH7366782.1"/>
    <property type="molecule type" value="Genomic_DNA"/>
</dbReference>
<keyword evidence="4" id="KW-1185">Reference proteome</keyword>
<sequence length="88" mass="9970">MGNPRACSRMWVLLLVWVWPRGWCEARLAWQAWQVKDRQSKKVDDGHRDIDIASLRGERKLGATEGIAGGSSANWRRRGGSLHSSQGR</sequence>
<accession>A0A8K0TLM2</accession>
<evidence type="ECO:0008006" key="5">
    <source>
        <dbReference type="Google" id="ProtNLM"/>
    </source>
</evidence>